<name>A0A4R0YMD4_9GAMM</name>
<reference evidence="1 2" key="1">
    <citation type="submission" date="2019-02" db="EMBL/GenBank/DDBJ databases">
        <title>Dyella amyloliquefaciens sp. nov., isolated from forest soil.</title>
        <authorList>
            <person name="Gao Z.-H."/>
            <person name="Qiu L.-H."/>
        </authorList>
    </citation>
    <scope>NUCLEOTIDE SEQUENCE [LARGE SCALE GENOMIC DNA]</scope>
    <source>
        <strain evidence="1 2">KACC 12747</strain>
    </source>
</reference>
<accession>A0A4R0YMD4</accession>
<proteinExistence type="predicted"/>
<protein>
    <submittedName>
        <fullName evidence="1">Uncharacterized protein</fullName>
    </submittedName>
</protein>
<dbReference type="AlphaFoldDB" id="A0A4R0YMD4"/>
<comment type="caution">
    <text evidence="1">The sequence shown here is derived from an EMBL/GenBank/DDBJ whole genome shotgun (WGS) entry which is preliminary data.</text>
</comment>
<dbReference type="Proteomes" id="UP000291822">
    <property type="component" value="Unassembled WGS sequence"/>
</dbReference>
<evidence type="ECO:0000313" key="1">
    <source>
        <dbReference type="EMBL" id="TCI07300.1"/>
    </source>
</evidence>
<evidence type="ECO:0000313" key="2">
    <source>
        <dbReference type="Proteomes" id="UP000291822"/>
    </source>
</evidence>
<dbReference type="RefSeq" id="WP_131412576.1">
    <property type="nucleotide sequence ID" value="NZ_SJTG01000005.1"/>
</dbReference>
<organism evidence="1 2">
    <name type="scientific">Dyella soli</name>
    <dbReference type="NCBI Taxonomy" id="522319"/>
    <lineage>
        <taxon>Bacteria</taxon>
        <taxon>Pseudomonadati</taxon>
        <taxon>Pseudomonadota</taxon>
        <taxon>Gammaproteobacteria</taxon>
        <taxon>Lysobacterales</taxon>
        <taxon>Rhodanobacteraceae</taxon>
        <taxon>Dyella</taxon>
    </lineage>
</organism>
<dbReference type="EMBL" id="SJTG01000005">
    <property type="protein sequence ID" value="TCI07300.1"/>
    <property type="molecule type" value="Genomic_DNA"/>
</dbReference>
<gene>
    <name evidence="1" type="ORF">EZM97_32405</name>
</gene>
<keyword evidence="2" id="KW-1185">Reference proteome</keyword>
<sequence length="81" mass="8920">MRADICDSDDEAAVSRFKSTLKKMGAKSLGKTWAIGVDVLDLQIGDETLRVFSDAWSVDIEGTDQLVRQVLRVFNEVGSKS</sequence>